<protein>
    <submittedName>
        <fullName evidence="1">Uncharacterized protein</fullName>
    </submittedName>
</protein>
<name>A0A0F9Q729_9ZZZZ</name>
<reference evidence="1" key="1">
    <citation type="journal article" date="2015" name="Nature">
        <title>Complex archaea that bridge the gap between prokaryotes and eukaryotes.</title>
        <authorList>
            <person name="Spang A."/>
            <person name="Saw J.H."/>
            <person name="Jorgensen S.L."/>
            <person name="Zaremba-Niedzwiedzka K."/>
            <person name="Martijn J."/>
            <person name="Lind A.E."/>
            <person name="van Eijk R."/>
            <person name="Schleper C."/>
            <person name="Guy L."/>
            <person name="Ettema T.J."/>
        </authorList>
    </citation>
    <scope>NUCLEOTIDE SEQUENCE</scope>
</reference>
<comment type="caution">
    <text evidence="1">The sequence shown here is derived from an EMBL/GenBank/DDBJ whole genome shotgun (WGS) entry which is preliminary data.</text>
</comment>
<proteinExistence type="predicted"/>
<dbReference type="AlphaFoldDB" id="A0A0F9Q729"/>
<dbReference type="EMBL" id="LAZR01004387">
    <property type="protein sequence ID" value="KKN09061.1"/>
    <property type="molecule type" value="Genomic_DNA"/>
</dbReference>
<accession>A0A0F9Q729</accession>
<sequence length="127" mass="14237">MKIVIDPVRYKAYLRTRRNDMNGEDRIQDLPLPEAGLAQGASEPTKAFRLIVEQLTAASSLAKQLSTKSGSLVSLYVSKPPLKKEEKDKNEVVQSVVLIHVLQEVTNDLTRNLHEISNNLEELGKAW</sequence>
<gene>
    <name evidence="1" type="ORF">LCGC14_1050480</name>
</gene>
<organism evidence="1">
    <name type="scientific">marine sediment metagenome</name>
    <dbReference type="NCBI Taxonomy" id="412755"/>
    <lineage>
        <taxon>unclassified sequences</taxon>
        <taxon>metagenomes</taxon>
        <taxon>ecological metagenomes</taxon>
    </lineage>
</organism>
<evidence type="ECO:0000313" key="1">
    <source>
        <dbReference type="EMBL" id="KKN09061.1"/>
    </source>
</evidence>